<dbReference type="SUPFAM" id="SSF55729">
    <property type="entry name" value="Acyl-CoA N-acyltransferases (Nat)"/>
    <property type="match status" value="1"/>
</dbReference>
<dbReference type="GO" id="GO:1990189">
    <property type="term" value="F:protein N-terminal-serine acetyltransferase activity"/>
    <property type="evidence" value="ECO:0007669"/>
    <property type="project" value="TreeGrafter"/>
</dbReference>
<evidence type="ECO:0000313" key="3">
    <source>
        <dbReference type="Proteomes" id="UP000181942"/>
    </source>
</evidence>
<reference evidence="2 3" key="1">
    <citation type="submission" date="2016-10" db="EMBL/GenBank/DDBJ databases">
        <authorList>
            <person name="de Groot N.N."/>
        </authorList>
    </citation>
    <scope>NUCLEOTIDE SEQUENCE [LARGE SCALE GENOMIC DNA]</scope>
    <source>
        <strain evidence="2 3">OK461</strain>
    </source>
</reference>
<gene>
    <name evidence="2" type="ORF">SAMN02787118_105467</name>
</gene>
<dbReference type="GO" id="GO:0008999">
    <property type="term" value="F:protein-N-terminal-alanine acetyltransferase activity"/>
    <property type="evidence" value="ECO:0007669"/>
    <property type="project" value="TreeGrafter"/>
</dbReference>
<organism evidence="2 3">
    <name type="scientific">Streptomyces mirabilis</name>
    <dbReference type="NCBI Taxonomy" id="68239"/>
    <lineage>
        <taxon>Bacteria</taxon>
        <taxon>Bacillati</taxon>
        <taxon>Actinomycetota</taxon>
        <taxon>Actinomycetes</taxon>
        <taxon>Kitasatosporales</taxon>
        <taxon>Streptomycetaceae</taxon>
        <taxon>Streptomyces</taxon>
    </lineage>
</organism>
<dbReference type="GO" id="GO:0005737">
    <property type="term" value="C:cytoplasm"/>
    <property type="evidence" value="ECO:0007669"/>
    <property type="project" value="TreeGrafter"/>
</dbReference>
<sequence>MTPSCTGGCCTANVAPKTTAVTYCRPMDKIDVRLEADATPSAPALILRPWNPTDAADLVELYQDDALRRWTSSDVNDEASAARWIQDQQQGWEAGDRFGFAIMEAQAAGTGGQLAGHVVLKNVTPGASSAEVGYWTAAHARGREVAPRALRALTYWAFTVVPGDGPKRLELLHQVDNTASCRVAQKSGYELITHLPAAPPAYPLAGHLHVRERDR</sequence>
<evidence type="ECO:0000259" key="1">
    <source>
        <dbReference type="PROSITE" id="PS51186"/>
    </source>
</evidence>
<proteinExistence type="predicted"/>
<dbReference type="Gene3D" id="3.40.630.30">
    <property type="match status" value="1"/>
</dbReference>
<accession>A0A1I2HX93</accession>
<dbReference type="PROSITE" id="PS51186">
    <property type="entry name" value="GNAT"/>
    <property type="match status" value="1"/>
</dbReference>
<protein>
    <submittedName>
        <fullName evidence="2">Protein N-acetyltransferase, RimJ/RimL family</fullName>
    </submittedName>
</protein>
<dbReference type="PANTHER" id="PTHR43441">
    <property type="entry name" value="RIBOSOMAL-PROTEIN-SERINE ACETYLTRANSFERASE"/>
    <property type="match status" value="1"/>
</dbReference>
<name>A0A1I2HX93_9ACTN</name>
<dbReference type="InterPro" id="IPR016181">
    <property type="entry name" value="Acyl_CoA_acyltransferase"/>
</dbReference>
<dbReference type="Proteomes" id="UP000181942">
    <property type="component" value="Unassembled WGS sequence"/>
</dbReference>
<evidence type="ECO:0000313" key="2">
    <source>
        <dbReference type="EMBL" id="SFF34073.1"/>
    </source>
</evidence>
<dbReference type="EMBL" id="FONR01000005">
    <property type="protein sequence ID" value="SFF34073.1"/>
    <property type="molecule type" value="Genomic_DNA"/>
</dbReference>
<dbReference type="Pfam" id="PF13302">
    <property type="entry name" value="Acetyltransf_3"/>
    <property type="match status" value="1"/>
</dbReference>
<dbReference type="InterPro" id="IPR051908">
    <property type="entry name" value="Ribosomal_N-acetyltransferase"/>
</dbReference>
<keyword evidence="2" id="KW-0808">Transferase</keyword>
<dbReference type="InterPro" id="IPR000182">
    <property type="entry name" value="GNAT_dom"/>
</dbReference>
<dbReference type="PANTHER" id="PTHR43441:SF10">
    <property type="entry name" value="ACETYLTRANSFERASE"/>
    <property type="match status" value="1"/>
</dbReference>
<feature type="domain" description="N-acetyltransferase" evidence="1">
    <location>
        <begin position="45"/>
        <end position="209"/>
    </location>
</feature>
<dbReference type="AlphaFoldDB" id="A0A1I2HX93"/>